<dbReference type="InterPro" id="IPR006094">
    <property type="entry name" value="Oxid_FAD_bind_N"/>
</dbReference>
<dbReference type="EMBL" id="CM000882">
    <property type="protein sequence ID" value="KQJ95317.1"/>
    <property type="molecule type" value="Genomic_DNA"/>
</dbReference>
<dbReference type="STRING" id="15368.I1I1E9"/>
<keyword evidence="5" id="KW-1185">Reference proteome</keyword>
<accession>I1I1E9</accession>
<dbReference type="GO" id="GO:0016491">
    <property type="term" value="F:oxidoreductase activity"/>
    <property type="evidence" value="ECO:0007669"/>
    <property type="project" value="UniProtKB-ARBA"/>
</dbReference>
<reference evidence="4" key="3">
    <citation type="submission" date="2018-08" db="UniProtKB">
        <authorList>
            <consortium name="EnsemblPlants"/>
        </authorList>
    </citation>
    <scope>IDENTIFICATION</scope>
    <source>
        <strain evidence="4">cv. Bd21</strain>
    </source>
</reference>
<dbReference type="Gene3D" id="3.30.43.10">
    <property type="entry name" value="Uridine Diphospho-n-acetylenolpyruvylglucosamine Reductase, domain 2"/>
    <property type="match status" value="1"/>
</dbReference>
<evidence type="ECO:0000313" key="3">
    <source>
        <dbReference type="EMBL" id="KQJ95317.1"/>
    </source>
</evidence>
<feature type="domain" description="FAD linked oxidase N-terminal" evidence="2">
    <location>
        <begin position="50"/>
        <end position="122"/>
    </location>
</feature>
<dbReference type="PANTHER" id="PTHR32448">
    <property type="entry name" value="OS08G0158400 PROTEIN"/>
    <property type="match status" value="1"/>
</dbReference>
<keyword evidence="1" id="KW-0732">Signal</keyword>
<dbReference type="InterPro" id="IPR036318">
    <property type="entry name" value="FAD-bd_PCMH-like_sf"/>
</dbReference>
<dbReference type="HOGENOM" id="CLU_1134887_0_0_1"/>
<dbReference type="InterPro" id="IPR016169">
    <property type="entry name" value="FAD-bd_PCMH_sub2"/>
</dbReference>
<dbReference type="Gramene" id="KQJ95317">
    <property type="protein sequence ID" value="KQJ95317"/>
    <property type="gene ID" value="BRADI_3g16470v3"/>
</dbReference>
<organism evidence="4">
    <name type="scientific">Brachypodium distachyon</name>
    <name type="common">Purple false brome</name>
    <name type="synonym">Trachynia distachya</name>
    <dbReference type="NCBI Taxonomy" id="15368"/>
    <lineage>
        <taxon>Eukaryota</taxon>
        <taxon>Viridiplantae</taxon>
        <taxon>Streptophyta</taxon>
        <taxon>Embryophyta</taxon>
        <taxon>Tracheophyta</taxon>
        <taxon>Spermatophyta</taxon>
        <taxon>Magnoliopsida</taxon>
        <taxon>Liliopsida</taxon>
        <taxon>Poales</taxon>
        <taxon>Poaceae</taxon>
        <taxon>BOP clade</taxon>
        <taxon>Pooideae</taxon>
        <taxon>Stipodae</taxon>
        <taxon>Brachypodieae</taxon>
        <taxon>Brachypodium</taxon>
    </lineage>
</organism>
<dbReference type="InterPro" id="IPR016167">
    <property type="entry name" value="FAD-bd_PCMH_sub1"/>
</dbReference>
<dbReference type="OrthoDB" id="407275at2759"/>
<feature type="chain" id="PRO_5014094954" description="FAD linked oxidase N-terminal domain-containing protein" evidence="1">
    <location>
        <begin position="29"/>
        <end position="245"/>
    </location>
</feature>
<dbReference type="Gene3D" id="3.40.462.20">
    <property type="match status" value="1"/>
</dbReference>
<evidence type="ECO:0000259" key="2">
    <source>
        <dbReference type="Pfam" id="PF01565"/>
    </source>
</evidence>
<protein>
    <recommendedName>
        <fullName evidence="2">FAD linked oxidase N-terminal domain-containing protein</fullName>
    </recommendedName>
</protein>
<dbReference type="InParanoid" id="I1I1E9"/>
<evidence type="ECO:0000313" key="4">
    <source>
        <dbReference type="EnsemblPlants" id="KQJ95317"/>
    </source>
</evidence>
<evidence type="ECO:0000256" key="1">
    <source>
        <dbReference type="SAM" id="SignalP"/>
    </source>
</evidence>
<dbReference type="Gene3D" id="3.30.465.10">
    <property type="match status" value="1"/>
</dbReference>
<sequence>MNRHPIGALLLACLFLTLHETIRSGAHAATTSGSFSIFNLRFAPPYIAGPAAVVFPGSKEELRGAVLCARHSMLAIRVRSGEGQSYTTENRVPLVVVDLANLSRVRVDPGSATGWADPGATTPISRPDMIEIVRNLSTGPTGSIQLDPYGGAMARVSSDKTPFPHRAGNLSIQYGVNWDTPSQIDRAGEYFIGWLRSFYEYMAPYVSKDPRAAYVNYLDLGVNNGTRFAGGGPCKSAVWAGLLRG</sequence>
<reference evidence="3" key="2">
    <citation type="submission" date="2017-06" db="EMBL/GenBank/DDBJ databases">
        <title>WGS assembly of Brachypodium distachyon.</title>
        <authorList>
            <consortium name="The International Brachypodium Initiative"/>
            <person name="Lucas S."/>
            <person name="Harmon-Smith M."/>
            <person name="Lail K."/>
            <person name="Tice H."/>
            <person name="Grimwood J."/>
            <person name="Bruce D."/>
            <person name="Barry K."/>
            <person name="Shu S."/>
            <person name="Lindquist E."/>
            <person name="Wang M."/>
            <person name="Pitluck S."/>
            <person name="Vogel J.P."/>
            <person name="Garvin D.F."/>
            <person name="Mockler T.C."/>
            <person name="Schmutz J."/>
            <person name="Rokhsar D."/>
            <person name="Bevan M.W."/>
        </authorList>
    </citation>
    <scope>NUCLEOTIDE SEQUENCE</scope>
    <source>
        <strain evidence="3">Bd21</strain>
    </source>
</reference>
<dbReference type="Proteomes" id="UP000008810">
    <property type="component" value="Chromosome 3"/>
</dbReference>
<feature type="signal peptide" evidence="1">
    <location>
        <begin position="1"/>
        <end position="28"/>
    </location>
</feature>
<gene>
    <name evidence="3" type="ORF">BRADI_3g16470v3</name>
</gene>
<dbReference type="EnsemblPlants" id="KQJ95317">
    <property type="protein sequence ID" value="KQJ95317"/>
    <property type="gene ID" value="BRADI_3g16470v3"/>
</dbReference>
<dbReference type="AlphaFoldDB" id="I1I1E9"/>
<dbReference type="SUPFAM" id="SSF56176">
    <property type="entry name" value="FAD-binding/transporter-associated domain-like"/>
    <property type="match status" value="1"/>
</dbReference>
<dbReference type="Pfam" id="PF01565">
    <property type="entry name" value="FAD_binding_4"/>
    <property type="match status" value="1"/>
</dbReference>
<reference evidence="3 4" key="1">
    <citation type="journal article" date="2010" name="Nature">
        <title>Genome sequencing and analysis of the model grass Brachypodium distachyon.</title>
        <authorList>
            <consortium name="International Brachypodium Initiative"/>
        </authorList>
    </citation>
    <scope>NUCLEOTIDE SEQUENCE [LARGE SCALE GENOMIC DNA]</scope>
    <source>
        <strain evidence="3 4">Bd21</strain>
    </source>
</reference>
<evidence type="ECO:0000313" key="5">
    <source>
        <dbReference type="Proteomes" id="UP000008810"/>
    </source>
</evidence>
<proteinExistence type="predicted"/>
<name>I1I1E9_BRADI</name>
<dbReference type="eggNOG" id="ENOG502QVGN">
    <property type="taxonomic scope" value="Eukaryota"/>
</dbReference>
<dbReference type="GO" id="GO:0050660">
    <property type="term" value="F:flavin adenine dinucleotide binding"/>
    <property type="evidence" value="ECO:0007669"/>
    <property type="project" value="InterPro"/>
</dbReference>